<feature type="domain" description="Phage shock protein PspC N-terminal" evidence="7">
    <location>
        <begin position="2"/>
        <end position="61"/>
    </location>
</feature>
<dbReference type="Pfam" id="PF04024">
    <property type="entry name" value="PspC"/>
    <property type="match status" value="1"/>
</dbReference>
<evidence type="ECO:0000256" key="5">
    <source>
        <dbReference type="ARBA" id="ARBA00023136"/>
    </source>
</evidence>
<proteinExistence type="predicted"/>
<evidence type="ECO:0000256" key="1">
    <source>
        <dbReference type="ARBA" id="ARBA00004162"/>
    </source>
</evidence>
<dbReference type="RefSeq" id="WP_348026510.1">
    <property type="nucleotide sequence ID" value="NZ_CP129113.1"/>
</dbReference>
<keyword evidence="5 6" id="KW-0472">Membrane</keyword>
<gene>
    <name evidence="8" type="ORF">QR721_09985</name>
</gene>
<dbReference type="EMBL" id="CP129113">
    <property type="protein sequence ID" value="WLV23961.1"/>
    <property type="molecule type" value="Genomic_DNA"/>
</dbReference>
<evidence type="ECO:0000313" key="9">
    <source>
        <dbReference type="Proteomes" id="UP001180087"/>
    </source>
</evidence>
<protein>
    <submittedName>
        <fullName evidence="8">PspC domain-containing protein</fullName>
    </submittedName>
</protein>
<feature type="transmembrane region" description="Helical" evidence="6">
    <location>
        <begin position="33"/>
        <end position="58"/>
    </location>
</feature>
<reference evidence="8" key="1">
    <citation type="submission" date="2023-06" db="EMBL/GenBank/DDBJ databases">
        <title>A Treasure from Seagulls: Isolation and Description of Aciduricobacillus qingdaonensis gen. nov., sp. nov., a Rare Obligately Uric Acid-utilizing Member in the Family Bacillaceae.</title>
        <authorList>
            <person name="Liu W."/>
            <person name="Wang B."/>
        </authorList>
    </citation>
    <scope>NUCLEOTIDE SEQUENCE</scope>
    <source>
        <strain evidence="8">44XB</strain>
    </source>
</reference>
<evidence type="ECO:0000259" key="7">
    <source>
        <dbReference type="Pfam" id="PF04024"/>
    </source>
</evidence>
<sequence>MKRLYRSSRNKMVAGVLGGISEYFNVDPTLVRLIFVLLALVTVVIPLVIFYLIAALIIPTEGSGY</sequence>
<comment type="subcellular location">
    <subcellularLocation>
        <location evidence="1">Cell membrane</location>
        <topology evidence="1">Single-pass membrane protein</topology>
    </subcellularLocation>
</comment>
<dbReference type="PANTHER" id="PTHR33885">
    <property type="entry name" value="PHAGE SHOCK PROTEIN C"/>
    <property type="match status" value="1"/>
</dbReference>
<dbReference type="InterPro" id="IPR052027">
    <property type="entry name" value="PspC"/>
</dbReference>
<organism evidence="8 9">
    <name type="scientific">Aciduricibacillus chroicocephali</name>
    <dbReference type="NCBI Taxonomy" id="3054939"/>
    <lineage>
        <taxon>Bacteria</taxon>
        <taxon>Bacillati</taxon>
        <taxon>Bacillota</taxon>
        <taxon>Bacilli</taxon>
        <taxon>Bacillales</taxon>
        <taxon>Bacillaceae</taxon>
        <taxon>Aciduricibacillus</taxon>
    </lineage>
</organism>
<evidence type="ECO:0000313" key="8">
    <source>
        <dbReference type="EMBL" id="WLV23961.1"/>
    </source>
</evidence>
<name>A0ABY9KT15_9BACI</name>
<dbReference type="PANTHER" id="PTHR33885:SF3">
    <property type="entry name" value="PHAGE SHOCK PROTEIN C"/>
    <property type="match status" value="1"/>
</dbReference>
<evidence type="ECO:0000256" key="3">
    <source>
        <dbReference type="ARBA" id="ARBA00022692"/>
    </source>
</evidence>
<dbReference type="Proteomes" id="UP001180087">
    <property type="component" value="Chromosome"/>
</dbReference>
<keyword evidence="4 6" id="KW-1133">Transmembrane helix</keyword>
<evidence type="ECO:0000256" key="4">
    <source>
        <dbReference type="ARBA" id="ARBA00022989"/>
    </source>
</evidence>
<evidence type="ECO:0000256" key="2">
    <source>
        <dbReference type="ARBA" id="ARBA00022475"/>
    </source>
</evidence>
<keyword evidence="3 6" id="KW-0812">Transmembrane</keyword>
<dbReference type="InterPro" id="IPR007168">
    <property type="entry name" value="Phageshock_PspC_N"/>
</dbReference>
<keyword evidence="2" id="KW-1003">Cell membrane</keyword>
<accession>A0ABY9KT15</accession>
<evidence type="ECO:0000256" key="6">
    <source>
        <dbReference type="SAM" id="Phobius"/>
    </source>
</evidence>
<keyword evidence="9" id="KW-1185">Reference proteome</keyword>